<sequence length="74" mass="8202">MAKDVNHALPERPSRKPPLTGLHILLKTILGDANNRNVSGAVTIPAGLVNVLFDMSLTAEKTMWRLEERINKLN</sequence>
<dbReference type="Proteomes" id="UP000037035">
    <property type="component" value="Unassembled WGS sequence"/>
</dbReference>
<proteinExistence type="predicted"/>
<dbReference type="EMBL" id="LAVV01005057">
    <property type="protein sequence ID" value="KNZ61080.1"/>
    <property type="molecule type" value="Genomic_DNA"/>
</dbReference>
<comment type="caution">
    <text evidence="1">The sequence shown here is derived from an EMBL/GenBank/DDBJ whole genome shotgun (WGS) entry which is preliminary data.</text>
</comment>
<accession>A0A0L6VLT6</accession>
<organism evidence="1 2">
    <name type="scientific">Puccinia sorghi</name>
    <dbReference type="NCBI Taxonomy" id="27349"/>
    <lineage>
        <taxon>Eukaryota</taxon>
        <taxon>Fungi</taxon>
        <taxon>Dikarya</taxon>
        <taxon>Basidiomycota</taxon>
        <taxon>Pucciniomycotina</taxon>
        <taxon>Pucciniomycetes</taxon>
        <taxon>Pucciniales</taxon>
        <taxon>Pucciniaceae</taxon>
        <taxon>Puccinia</taxon>
    </lineage>
</organism>
<gene>
    <name evidence="1" type="ORF">VP01_14552g1</name>
</gene>
<dbReference type="AlphaFoldDB" id="A0A0L6VLT6"/>
<protein>
    <submittedName>
        <fullName evidence="1">Uncharacterized protein</fullName>
    </submittedName>
</protein>
<keyword evidence="2" id="KW-1185">Reference proteome</keyword>
<reference evidence="1 2" key="1">
    <citation type="submission" date="2015-08" db="EMBL/GenBank/DDBJ databases">
        <title>Next Generation Sequencing and Analysis of the Genome of Puccinia sorghi L Schw, the Causal Agent of Maize Common Rust.</title>
        <authorList>
            <person name="Rochi L."/>
            <person name="Burguener G."/>
            <person name="Darino M."/>
            <person name="Turjanski A."/>
            <person name="Kreff E."/>
            <person name="Dieguez M.J."/>
            <person name="Sacco F."/>
        </authorList>
    </citation>
    <scope>NUCLEOTIDE SEQUENCE [LARGE SCALE GENOMIC DNA]</scope>
    <source>
        <strain evidence="1 2">RO10H11247</strain>
    </source>
</reference>
<name>A0A0L6VLT6_9BASI</name>
<dbReference type="VEuPathDB" id="FungiDB:VP01_14552g1"/>
<feature type="non-terminal residue" evidence="1">
    <location>
        <position position="74"/>
    </location>
</feature>
<evidence type="ECO:0000313" key="1">
    <source>
        <dbReference type="EMBL" id="KNZ61080.1"/>
    </source>
</evidence>
<evidence type="ECO:0000313" key="2">
    <source>
        <dbReference type="Proteomes" id="UP000037035"/>
    </source>
</evidence>